<dbReference type="EMBL" id="CM032182">
    <property type="protein sequence ID" value="KAG7096350.1"/>
    <property type="molecule type" value="Genomic_DNA"/>
</dbReference>
<dbReference type="GeneID" id="66072870"/>
<proteinExistence type="predicted"/>
<evidence type="ECO:0000313" key="1">
    <source>
        <dbReference type="EMBL" id="KAG7096350.1"/>
    </source>
</evidence>
<accession>A0A9P7UXE2</accession>
<keyword evidence="2" id="KW-1185">Reference proteome</keyword>
<protein>
    <submittedName>
        <fullName evidence="1">Uncharacterized protein</fullName>
    </submittedName>
</protein>
<dbReference type="AlphaFoldDB" id="A0A9P7UXE2"/>
<name>A0A9P7UXE2_9AGAR</name>
<dbReference type="KEGG" id="more:E1B28_003794"/>
<evidence type="ECO:0000313" key="2">
    <source>
        <dbReference type="Proteomes" id="UP001049176"/>
    </source>
</evidence>
<organism evidence="1 2">
    <name type="scientific">Marasmius oreades</name>
    <name type="common">fairy-ring Marasmius</name>
    <dbReference type="NCBI Taxonomy" id="181124"/>
    <lineage>
        <taxon>Eukaryota</taxon>
        <taxon>Fungi</taxon>
        <taxon>Dikarya</taxon>
        <taxon>Basidiomycota</taxon>
        <taxon>Agaricomycotina</taxon>
        <taxon>Agaricomycetes</taxon>
        <taxon>Agaricomycetidae</taxon>
        <taxon>Agaricales</taxon>
        <taxon>Marasmiineae</taxon>
        <taxon>Marasmiaceae</taxon>
        <taxon>Marasmius</taxon>
    </lineage>
</organism>
<comment type="caution">
    <text evidence="1">The sequence shown here is derived from an EMBL/GenBank/DDBJ whole genome shotgun (WGS) entry which is preliminary data.</text>
</comment>
<dbReference type="RefSeq" id="XP_043012820.1">
    <property type="nucleotide sequence ID" value="XM_043148228.1"/>
</dbReference>
<gene>
    <name evidence="1" type="ORF">E1B28_003794</name>
</gene>
<sequence>MTDVRYTQAGPSASPNVYYRDPPWSRGSYLPDLIYDDWAAIPTGQIRKLIHLNAGMSKQEIVTMRVNSIILQSEPGTDRKAWKRGFLQLSRVRVAETLPELLFGIESLRFESTIFYHELIPLEYVMSKHWYSRPNCGLVSIQLDRSSGPGDSGSLKSYAGSAKKLIDRGFVWIQSSGDLSVGVGGPCLDRVWEISPIIEHKTGRGALAINAYDEGALLSYISDCVSDRQFLTSCYLVNTVDFLEMDTPLCPGTVLKLPDLDTVGQYPSDFQPWELKYACDSVDGVEIEGRFCFPFTGLSSFTPRYEFGSSTDWFNVAGGWLAESERIFSHQDECADDYAVIYGAILSLDVNLAHSHDIQPQGRHDLYLCLTPPPERWTESEITSWIFGDYYYWSSDAAGRTRISDDEGRKLRTPPLVPSIRYVYQTWDQEMYESVVRARRHWDLKDYSSTFFELNEGYIDPFTEDESETGANINKHIALESHSSISDSEATLFDLPITNLGNIKIFDNTGDFGLMHPAQEINDFMLTVAAQVDPSITIAISHDEDWMELLDHDELFPSRAELIKRLCSYFRFVLGEGAIRLEIMESVDHDLPSAASDVADVVAHIRRLPSI</sequence>
<dbReference type="Proteomes" id="UP001049176">
    <property type="component" value="Chromosome 2"/>
</dbReference>
<reference evidence="1" key="1">
    <citation type="journal article" date="2021" name="Genome Biol. Evol.">
        <title>The assembled and annotated genome of the fairy-ring fungus Marasmius oreades.</title>
        <authorList>
            <person name="Hiltunen M."/>
            <person name="Ament-Velasquez S.L."/>
            <person name="Johannesson H."/>
        </authorList>
    </citation>
    <scope>NUCLEOTIDE SEQUENCE</scope>
    <source>
        <strain evidence="1">03SP1</strain>
    </source>
</reference>